<evidence type="ECO:0000313" key="1">
    <source>
        <dbReference type="EMBL" id="KAG1894245.1"/>
    </source>
</evidence>
<keyword evidence="2" id="KW-1185">Reference proteome</keyword>
<organism evidence="1 2">
    <name type="scientific">Suillus fuscotomentosus</name>
    <dbReference type="NCBI Taxonomy" id="1912939"/>
    <lineage>
        <taxon>Eukaryota</taxon>
        <taxon>Fungi</taxon>
        <taxon>Dikarya</taxon>
        <taxon>Basidiomycota</taxon>
        <taxon>Agaricomycotina</taxon>
        <taxon>Agaricomycetes</taxon>
        <taxon>Agaricomycetidae</taxon>
        <taxon>Boletales</taxon>
        <taxon>Suillineae</taxon>
        <taxon>Suillaceae</taxon>
        <taxon>Suillus</taxon>
    </lineage>
</organism>
<dbReference type="GeneID" id="64667672"/>
<feature type="non-terminal residue" evidence="1">
    <location>
        <position position="75"/>
    </location>
</feature>
<dbReference type="Proteomes" id="UP001195769">
    <property type="component" value="Unassembled WGS sequence"/>
</dbReference>
<accession>A0AAD4DUL6</accession>
<reference evidence="1" key="1">
    <citation type="journal article" date="2020" name="New Phytol.">
        <title>Comparative genomics reveals dynamic genome evolution in host specialist ectomycorrhizal fungi.</title>
        <authorList>
            <person name="Lofgren L.A."/>
            <person name="Nguyen N.H."/>
            <person name="Vilgalys R."/>
            <person name="Ruytinx J."/>
            <person name="Liao H.L."/>
            <person name="Branco S."/>
            <person name="Kuo A."/>
            <person name="LaButti K."/>
            <person name="Lipzen A."/>
            <person name="Andreopoulos W."/>
            <person name="Pangilinan J."/>
            <person name="Riley R."/>
            <person name="Hundley H."/>
            <person name="Na H."/>
            <person name="Barry K."/>
            <person name="Grigoriev I.V."/>
            <person name="Stajich J.E."/>
            <person name="Kennedy P.G."/>
        </authorList>
    </citation>
    <scope>NUCLEOTIDE SEQUENCE</scope>
    <source>
        <strain evidence="1">FC203</strain>
    </source>
</reference>
<dbReference type="AlphaFoldDB" id="A0AAD4DUL6"/>
<gene>
    <name evidence="1" type="ORF">F5891DRAFT_896513</name>
</gene>
<protein>
    <submittedName>
        <fullName evidence="1">Uncharacterized protein</fullName>
    </submittedName>
</protein>
<dbReference type="RefSeq" id="XP_041219821.1">
    <property type="nucleotide sequence ID" value="XM_041373374.1"/>
</dbReference>
<feature type="non-terminal residue" evidence="1">
    <location>
        <position position="1"/>
    </location>
</feature>
<proteinExistence type="predicted"/>
<evidence type="ECO:0000313" key="2">
    <source>
        <dbReference type="Proteomes" id="UP001195769"/>
    </source>
</evidence>
<comment type="caution">
    <text evidence="1">The sequence shown here is derived from an EMBL/GenBank/DDBJ whole genome shotgun (WGS) entry which is preliminary data.</text>
</comment>
<dbReference type="EMBL" id="JABBWK010000082">
    <property type="protein sequence ID" value="KAG1894245.1"/>
    <property type="molecule type" value="Genomic_DNA"/>
</dbReference>
<sequence length="75" mass="8636">YSPFASEVEWRIAEWATKEGIGDKSLDRLLSIPGVVEKLGLSFYNTHAMHQIINTIPSRMLWHTTYLSFPDNPEE</sequence>
<name>A0AAD4DUL6_9AGAM</name>